<evidence type="ECO:0000259" key="3">
    <source>
        <dbReference type="PROSITE" id="PS51186"/>
    </source>
</evidence>
<evidence type="ECO:0000313" key="4">
    <source>
        <dbReference type="EMBL" id="HIQ62446.1"/>
    </source>
</evidence>
<keyword evidence="2" id="KW-0012">Acyltransferase</keyword>
<dbReference type="EMBL" id="DVFI01000034">
    <property type="protein sequence ID" value="HIQ62446.1"/>
    <property type="molecule type" value="Genomic_DNA"/>
</dbReference>
<dbReference type="CDD" id="cd04301">
    <property type="entry name" value="NAT_SF"/>
    <property type="match status" value="1"/>
</dbReference>
<reference evidence="4" key="2">
    <citation type="journal article" date="2021" name="PeerJ">
        <title>Extensive microbial diversity within the chicken gut microbiome revealed by metagenomics and culture.</title>
        <authorList>
            <person name="Gilroy R."/>
            <person name="Ravi A."/>
            <person name="Getino M."/>
            <person name="Pursley I."/>
            <person name="Horton D.L."/>
            <person name="Alikhan N.F."/>
            <person name="Baker D."/>
            <person name="Gharbi K."/>
            <person name="Hall N."/>
            <person name="Watson M."/>
            <person name="Adriaenssens E.M."/>
            <person name="Foster-Nyarko E."/>
            <person name="Jarju S."/>
            <person name="Secka A."/>
            <person name="Antonio M."/>
            <person name="Oren A."/>
            <person name="Chaudhuri R.R."/>
            <person name="La Ragione R."/>
            <person name="Hildebrand F."/>
            <person name="Pallen M.J."/>
        </authorList>
    </citation>
    <scope>NUCLEOTIDE SEQUENCE</scope>
    <source>
        <strain evidence="4">ChiHile30-977</strain>
    </source>
</reference>
<dbReference type="Proteomes" id="UP000886819">
    <property type="component" value="Unassembled WGS sequence"/>
</dbReference>
<dbReference type="PROSITE" id="PS51186">
    <property type="entry name" value="GNAT"/>
    <property type="match status" value="1"/>
</dbReference>
<sequence length="175" mass="19438">MNALRTAQAADLPRMMEIIAQAQAYMAACGVNQWQDGYPDEARIAEDIRRQNARVYVEGQDVVAMAVLVTDGEPTYARIYQGEWKTQEPYACIHRLAVCAERRGKGVADAMLSACEAQALAQGLDAVRIDTHRDNHAMQRLLLRNGYVRCGIIYLESGSERIALEKCLRKPGNPG</sequence>
<dbReference type="SUPFAM" id="SSF55729">
    <property type="entry name" value="Acyl-CoA N-acyltransferases (Nat)"/>
    <property type="match status" value="1"/>
</dbReference>
<name>A0A9D0YW33_9FIRM</name>
<evidence type="ECO:0000313" key="5">
    <source>
        <dbReference type="Proteomes" id="UP000886819"/>
    </source>
</evidence>
<reference evidence="4" key="1">
    <citation type="submission" date="2020-10" db="EMBL/GenBank/DDBJ databases">
        <authorList>
            <person name="Gilroy R."/>
        </authorList>
    </citation>
    <scope>NUCLEOTIDE SEQUENCE</scope>
    <source>
        <strain evidence="4">ChiHile30-977</strain>
    </source>
</reference>
<dbReference type="PANTHER" id="PTHR43877">
    <property type="entry name" value="AMINOALKYLPHOSPHONATE N-ACETYLTRANSFERASE-RELATED-RELATED"/>
    <property type="match status" value="1"/>
</dbReference>
<feature type="domain" description="N-acetyltransferase" evidence="3">
    <location>
        <begin position="2"/>
        <end position="171"/>
    </location>
</feature>
<dbReference type="InterPro" id="IPR050832">
    <property type="entry name" value="Bact_Acetyltransf"/>
</dbReference>
<proteinExistence type="predicted"/>
<dbReference type="GO" id="GO:0016747">
    <property type="term" value="F:acyltransferase activity, transferring groups other than amino-acyl groups"/>
    <property type="evidence" value="ECO:0007669"/>
    <property type="project" value="InterPro"/>
</dbReference>
<protein>
    <submittedName>
        <fullName evidence="4">GNAT family N-acetyltransferase</fullName>
    </submittedName>
</protein>
<evidence type="ECO:0000256" key="2">
    <source>
        <dbReference type="ARBA" id="ARBA00023315"/>
    </source>
</evidence>
<keyword evidence="1" id="KW-0808">Transferase</keyword>
<comment type="caution">
    <text evidence="4">The sequence shown here is derived from an EMBL/GenBank/DDBJ whole genome shotgun (WGS) entry which is preliminary data.</text>
</comment>
<dbReference type="Gene3D" id="3.40.630.30">
    <property type="match status" value="1"/>
</dbReference>
<dbReference type="Pfam" id="PF00583">
    <property type="entry name" value="Acetyltransf_1"/>
    <property type="match status" value="1"/>
</dbReference>
<accession>A0A9D0YW33</accession>
<dbReference type="AlphaFoldDB" id="A0A9D0YW33"/>
<gene>
    <name evidence="4" type="ORF">IAA66_02525</name>
</gene>
<organism evidence="4 5">
    <name type="scientific">Candidatus Avichristensenella intestinipullorum</name>
    <dbReference type="NCBI Taxonomy" id="2840693"/>
    <lineage>
        <taxon>Bacteria</taxon>
        <taxon>Bacillati</taxon>
        <taxon>Bacillota</taxon>
        <taxon>Clostridia</taxon>
        <taxon>Candidatus Avichristensenella</taxon>
    </lineage>
</organism>
<dbReference type="InterPro" id="IPR016181">
    <property type="entry name" value="Acyl_CoA_acyltransferase"/>
</dbReference>
<dbReference type="PANTHER" id="PTHR43877:SF2">
    <property type="entry name" value="AMINOALKYLPHOSPHONATE N-ACETYLTRANSFERASE-RELATED"/>
    <property type="match status" value="1"/>
</dbReference>
<evidence type="ECO:0000256" key="1">
    <source>
        <dbReference type="ARBA" id="ARBA00022679"/>
    </source>
</evidence>
<dbReference type="InterPro" id="IPR000182">
    <property type="entry name" value="GNAT_dom"/>
</dbReference>